<gene>
    <name evidence="3" type="ORF">SMAR0320_LOCUS418</name>
</gene>
<organism evidence="3">
    <name type="scientific">Skeletonema marinoi</name>
    <dbReference type="NCBI Taxonomy" id="267567"/>
    <lineage>
        <taxon>Eukaryota</taxon>
        <taxon>Sar</taxon>
        <taxon>Stramenopiles</taxon>
        <taxon>Ochrophyta</taxon>
        <taxon>Bacillariophyta</taxon>
        <taxon>Coscinodiscophyceae</taxon>
        <taxon>Thalassiosirophycidae</taxon>
        <taxon>Thalassiosirales</taxon>
        <taxon>Skeletonemataceae</taxon>
        <taxon>Skeletonema</taxon>
        <taxon>Skeletonema marinoi-dohrnii complex</taxon>
    </lineage>
</organism>
<feature type="compositionally biased region" description="Low complexity" evidence="1">
    <location>
        <begin position="263"/>
        <end position="272"/>
    </location>
</feature>
<sequence length="281" mass="29577">MIMRLFGTAALIVVALAASQCAAQSAERASIQLSRVEPQQESLRERKLPKDRKKKHNHHHQQETQTEGTPIPPEEYYDKQTRQQQPSCSVCGDGMEVGNPDASISFPGQAGQIPCGVLQNMGLVGLIPPPQCAVLPQLISTICECESTTPPTTTVAPTTTTEATKPHSGKAGKSTQQSHSMSVPSKAGKSIHGKSTSHSVSGKSNKKTVITTKTYKSSSSKGSKMIASKASNKSKMSSKGEKSASKSSKSSGTVDAKAEKVSSSKAAKSAVPKAEKMSARA</sequence>
<feature type="compositionally biased region" description="Polar residues" evidence="1">
    <location>
        <begin position="31"/>
        <end position="41"/>
    </location>
</feature>
<feature type="region of interest" description="Disordered" evidence="1">
    <location>
        <begin position="28"/>
        <end position="94"/>
    </location>
</feature>
<feature type="signal peptide" evidence="2">
    <location>
        <begin position="1"/>
        <end position="17"/>
    </location>
</feature>
<feature type="compositionally biased region" description="Low complexity" evidence="1">
    <location>
        <begin position="207"/>
        <end position="237"/>
    </location>
</feature>
<dbReference type="EMBL" id="HBGZ01000550">
    <property type="protein sequence ID" value="CAD9570662.1"/>
    <property type="molecule type" value="Transcribed_RNA"/>
</dbReference>
<evidence type="ECO:0000256" key="2">
    <source>
        <dbReference type="SAM" id="SignalP"/>
    </source>
</evidence>
<name>A0A7S2K9V2_9STRA</name>
<feature type="compositionally biased region" description="Polar residues" evidence="1">
    <location>
        <begin position="193"/>
        <end position="203"/>
    </location>
</feature>
<feature type="compositionally biased region" description="Polar residues" evidence="1">
    <location>
        <begin position="173"/>
        <end position="183"/>
    </location>
</feature>
<dbReference type="AlphaFoldDB" id="A0A7S2K9V2"/>
<feature type="chain" id="PRO_5031279796" evidence="2">
    <location>
        <begin position="18"/>
        <end position="281"/>
    </location>
</feature>
<protein>
    <submittedName>
        <fullName evidence="3">Uncharacterized protein</fullName>
    </submittedName>
</protein>
<keyword evidence="2" id="KW-0732">Signal</keyword>
<evidence type="ECO:0000313" key="3">
    <source>
        <dbReference type="EMBL" id="CAD9570662.1"/>
    </source>
</evidence>
<proteinExistence type="predicted"/>
<accession>A0A7S2K9V2</accession>
<evidence type="ECO:0000256" key="1">
    <source>
        <dbReference type="SAM" id="MobiDB-lite"/>
    </source>
</evidence>
<reference evidence="3" key="1">
    <citation type="submission" date="2021-01" db="EMBL/GenBank/DDBJ databases">
        <authorList>
            <person name="Corre E."/>
            <person name="Pelletier E."/>
            <person name="Niang G."/>
            <person name="Scheremetjew M."/>
            <person name="Finn R."/>
            <person name="Kale V."/>
            <person name="Holt S."/>
            <person name="Cochrane G."/>
            <person name="Meng A."/>
            <person name="Brown T."/>
            <person name="Cohen L."/>
        </authorList>
    </citation>
    <scope>NUCLEOTIDE SEQUENCE</scope>
    <source>
        <strain evidence="3">SM1012Den-03</strain>
    </source>
</reference>
<feature type="region of interest" description="Disordered" evidence="1">
    <location>
        <begin position="148"/>
        <end position="281"/>
    </location>
</feature>
<feature type="compositionally biased region" description="Basic residues" evidence="1">
    <location>
        <begin position="49"/>
        <end position="59"/>
    </location>
</feature>
<feature type="compositionally biased region" description="Low complexity" evidence="1">
    <location>
        <begin position="148"/>
        <end position="163"/>
    </location>
</feature>